<evidence type="ECO:0000313" key="9">
    <source>
        <dbReference type="EMBL" id="ESQ56200.1"/>
    </source>
</evidence>
<keyword evidence="3" id="KW-0964">Secreted</keyword>
<organism evidence="9 10">
    <name type="scientific">Eutrema salsugineum</name>
    <name type="common">Saltwater cress</name>
    <name type="synonym">Sisymbrium salsugineum</name>
    <dbReference type="NCBI Taxonomy" id="72664"/>
    <lineage>
        <taxon>Eukaryota</taxon>
        <taxon>Viridiplantae</taxon>
        <taxon>Streptophyta</taxon>
        <taxon>Embryophyta</taxon>
        <taxon>Tracheophyta</taxon>
        <taxon>Spermatophyta</taxon>
        <taxon>Magnoliopsida</taxon>
        <taxon>eudicotyledons</taxon>
        <taxon>Gunneridae</taxon>
        <taxon>Pentapetalae</taxon>
        <taxon>rosids</taxon>
        <taxon>malvids</taxon>
        <taxon>Brassicales</taxon>
        <taxon>Brassicaceae</taxon>
        <taxon>Eutremeae</taxon>
        <taxon>Eutrema</taxon>
    </lineage>
</organism>
<evidence type="ECO:0000256" key="4">
    <source>
        <dbReference type="ARBA" id="ARBA00022529"/>
    </source>
</evidence>
<keyword evidence="5" id="KW-0295">Fungicide</keyword>
<dbReference type="AlphaFoldDB" id="V4LZU0"/>
<dbReference type="Gramene" id="ESQ56200">
    <property type="protein sequence ID" value="ESQ56200"/>
    <property type="gene ID" value="EUTSA_v10026987mg"/>
</dbReference>
<dbReference type="eggNOG" id="ENOG502SEE3">
    <property type="taxonomic scope" value="Eukaryota"/>
</dbReference>
<dbReference type="InterPro" id="IPR022618">
    <property type="entry name" value="Defensin-like_20-28"/>
</dbReference>
<name>V4LZU0_EUTSA</name>
<keyword evidence="7" id="KW-0611">Plant defense</keyword>
<evidence type="ECO:0000256" key="1">
    <source>
        <dbReference type="ARBA" id="ARBA00004613"/>
    </source>
</evidence>
<dbReference type="GO" id="GO:0050832">
    <property type="term" value="P:defense response to fungus"/>
    <property type="evidence" value="ECO:0007669"/>
    <property type="project" value="UniProtKB-KW"/>
</dbReference>
<reference evidence="9 10" key="1">
    <citation type="journal article" date="2013" name="Front. Plant Sci.">
        <title>The Reference Genome of the Halophytic Plant Eutrema salsugineum.</title>
        <authorList>
            <person name="Yang R."/>
            <person name="Jarvis D.E."/>
            <person name="Chen H."/>
            <person name="Beilstein M.A."/>
            <person name="Grimwood J."/>
            <person name="Jenkins J."/>
            <person name="Shu S."/>
            <person name="Prochnik S."/>
            <person name="Xin M."/>
            <person name="Ma C."/>
            <person name="Schmutz J."/>
            <person name="Wing R.A."/>
            <person name="Mitchell-Olds T."/>
            <person name="Schumaker K.S."/>
            <person name="Wang X."/>
        </authorList>
    </citation>
    <scope>NUCLEOTIDE SEQUENCE [LARGE SCALE GENOMIC DNA]</scope>
</reference>
<dbReference type="Proteomes" id="UP000030689">
    <property type="component" value="Unassembled WGS sequence"/>
</dbReference>
<accession>V4LZU0</accession>
<dbReference type="STRING" id="72664.V4LZU0"/>
<sequence length="92" mass="10517">MSRTKIVSLVLFVALVLCMGFNKIDGEGNIAPWAYDMNSRCCREHRHLGRCIPKIDDNPEYDGKCWKFCVEGCEKGGFCKLFGHKHVCHCFC</sequence>
<dbReference type="Pfam" id="PF10868">
    <property type="entry name" value="Defensin_like"/>
    <property type="match status" value="1"/>
</dbReference>
<evidence type="ECO:0000313" key="10">
    <source>
        <dbReference type="Proteomes" id="UP000030689"/>
    </source>
</evidence>
<evidence type="ECO:0000256" key="5">
    <source>
        <dbReference type="ARBA" id="ARBA00022577"/>
    </source>
</evidence>
<feature type="signal peptide" evidence="8">
    <location>
        <begin position="1"/>
        <end position="26"/>
    </location>
</feature>
<gene>
    <name evidence="9" type="ORF">EUTSA_v10026987mg</name>
</gene>
<evidence type="ECO:0000256" key="8">
    <source>
        <dbReference type="SAM" id="SignalP"/>
    </source>
</evidence>
<dbReference type="EMBL" id="KI517384">
    <property type="protein sequence ID" value="ESQ56200.1"/>
    <property type="molecule type" value="Genomic_DNA"/>
</dbReference>
<keyword evidence="10" id="KW-1185">Reference proteome</keyword>
<keyword evidence="4" id="KW-0929">Antimicrobial</keyword>
<protein>
    <recommendedName>
        <fullName evidence="11">Knottin scorpion toxin-like domain-containing protein</fullName>
    </recommendedName>
</protein>
<dbReference type="PANTHER" id="PTHR34453">
    <property type="entry name" value="DEFENSIN-LIKE (DEFL) FAMILY PROTEIN-RELATED"/>
    <property type="match status" value="1"/>
</dbReference>
<comment type="similarity">
    <text evidence="2">Belongs to the DEFL family.</text>
</comment>
<evidence type="ECO:0000256" key="6">
    <source>
        <dbReference type="ARBA" id="ARBA00022729"/>
    </source>
</evidence>
<evidence type="ECO:0000256" key="2">
    <source>
        <dbReference type="ARBA" id="ARBA00006722"/>
    </source>
</evidence>
<dbReference type="KEGG" id="eus:EUTSA_v10026987mg"/>
<evidence type="ECO:0008006" key="11">
    <source>
        <dbReference type="Google" id="ProtNLM"/>
    </source>
</evidence>
<dbReference type="GO" id="GO:0005576">
    <property type="term" value="C:extracellular region"/>
    <property type="evidence" value="ECO:0007669"/>
    <property type="project" value="UniProtKB-SubCell"/>
</dbReference>
<evidence type="ECO:0000256" key="7">
    <source>
        <dbReference type="ARBA" id="ARBA00022821"/>
    </source>
</evidence>
<evidence type="ECO:0000256" key="3">
    <source>
        <dbReference type="ARBA" id="ARBA00022525"/>
    </source>
</evidence>
<feature type="chain" id="PRO_5004722288" description="Knottin scorpion toxin-like domain-containing protein" evidence="8">
    <location>
        <begin position="27"/>
        <end position="92"/>
    </location>
</feature>
<comment type="subcellular location">
    <subcellularLocation>
        <location evidence="1">Secreted</location>
    </subcellularLocation>
</comment>
<dbReference type="OrthoDB" id="813477at2759"/>
<keyword evidence="6 8" id="KW-0732">Signal</keyword>
<dbReference type="OMA" id="CWKFCVE"/>
<dbReference type="PANTHER" id="PTHR34453:SF3">
    <property type="entry name" value="DEFENSIN-LIKE (DEFL) FAMILY PROTEIN-RELATED"/>
    <property type="match status" value="1"/>
</dbReference>
<dbReference type="GO" id="GO:0031640">
    <property type="term" value="P:killing of cells of another organism"/>
    <property type="evidence" value="ECO:0007669"/>
    <property type="project" value="UniProtKB-KW"/>
</dbReference>
<proteinExistence type="inferred from homology"/>